<dbReference type="Proteomes" id="UP001212152">
    <property type="component" value="Unassembled WGS sequence"/>
</dbReference>
<dbReference type="Pfam" id="PF00646">
    <property type="entry name" value="F-box"/>
    <property type="match status" value="1"/>
</dbReference>
<evidence type="ECO:0000259" key="2">
    <source>
        <dbReference type="PROSITE" id="PS50181"/>
    </source>
</evidence>
<reference evidence="3" key="1">
    <citation type="submission" date="2020-05" db="EMBL/GenBank/DDBJ databases">
        <title>Phylogenomic resolution of chytrid fungi.</title>
        <authorList>
            <person name="Stajich J.E."/>
            <person name="Amses K."/>
            <person name="Simmons R."/>
            <person name="Seto K."/>
            <person name="Myers J."/>
            <person name="Bonds A."/>
            <person name="Quandt C.A."/>
            <person name="Barry K."/>
            <person name="Liu P."/>
            <person name="Grigoriev I."/>
            <person name="Longcore J.E."/>
            <person name="James T.Y."/>
        </authorList>
    </citation>
    <scope>NUCLEOTIDE SEQUENCE</scope>
    <source>
        <strain evidence="3">JEL0379</strain>
    </source>
</reference>
<dbReference type="AlphaFoldDB" id="A0AAD5TR25"/>
<organism evidence="3 4">
    <name type="scientific">Geranomyces variabilis</name>
    <dbReference type="NCBI Taxonomy" id="109894"/>
    <lineage>
        <taxon>Eukaryota</taxon>
        <taxon>Fungi</taxon>
        <taxon>Fungi incertae sedis</taxon>
        <taxon>Chytridiomycota</taxon>
        <taxon>Chytridiomycota incertae sedis</taxon>
        <taxon>Chytridiomycetes</taxon>
        <taxon>Spizellomycetales</taxon>
        <taxon>Powellomycetaceae</taxon>
        <taxon>Geranomyces</taxon>
    </lineage>
</organism>
<dbReference type="PROSITE" id="PS50181">
    <property type="entry name" value="FBOX"/>
    <property type="match status" value="1"/>
</dbReference>
<comment type="caution">
    <text evidence="3">The sequence shown here is derived from an EMBL/GenBank/DDBJ whole genome shotgun (WGS) entry which is preliminary data.</text>
</comment>
<feature type="compositionally biased region" description="Basic and acidic residues" evidence="1">
    <location>
        <begin position="26"/>
        <end position="36"/>
    </location>
</feature>
<protein>
    <recommendedName>
        <fullName evidence="2">F-box domain-containing protein</fullName>
    </recommendedName>
</protein>
<keyword evidence="4" id="KW-1185">Reference proteome</keyword>
<evidence type="ECO:0000313" key="4">
    <source>
        <dbReference type="Proteomes" id="UP001212152"/>
    </source>
</evidence>
<feature type="region of interest" description="Disordered" evidence="1">
    <location>
        <begin position="1"/>
        <end position="52"/>
    </location>
</feature>
<gene>
    <name evidence="3" type="ORF">HDU87_004048</name>
</gene>
<name>A0AAD5TR25_9FUNG</name>
<dbReference type="Gene3D" id="1.20.1280.50">
    <property type="match status" value="1"/>
</dbReference>
<sequence length="270" mass="30633">MLAPPRSLKRLRSPSMEDIVQQQQLSRDDDSERQSEAEEAESAQQPHPHDLPVLPEEIWSHTLTFVEDLDLQTLARTSRMLRRLASDRLLWHLHLHPRSAHRIANALILPQRPSRADLITANILRTTTPIRDLDRAYINGPARVAQWMAQEDLRKFFVYRALKRALEGRVTFDELGDEGFSQKNTVRSCSYNPVFLATQVSLEKKLTKSEIFKNLAHRPSVGSLESMKLLRTGPTTALMQCPPIRLKVRYFEDLGGTHSSSGPAAALSAE</sequence>
<accession>A0AAD5TR25</accession>
<evidence type="ECO:0000256" key="1">
    <source>
        <dbReference type="SAM" id="MobiDB-lite"/>
    </source>
</evidence>
<dbReference type="SUPFAM" id="SSF81383">
    <property type="entry name" value="F-box domain"/>
    <property type="match status" value="1"/>
</dbReference>
<dbReference type="SMART" id="SM00256">
    <property type="entry name" value="FBOX"/>
    <property type="match status" value="1"/>
</dbReference>
<evidence type="ECO:0000313" key="3">
    <source>
        <dbReference type="EMBL" id="KAJ3184645.1"/>
    </source>
</evidence>
<proteinExistence type="predicted"/>
<dbReference type="EMBL" id="JADGJQ010000003">
    <property type="protein sequence ID" value="KAJ3184645.1"/>
    <property type="molecule type" value="Genomic_DNA"/>
</dbReference>
<feature type="domain" description="F-box" evidence="2">
    <location>
        <begin position="48"/>
        <end position="94"/>
    </location>
</feature>
<dbReference type="InterPro" id="IPR001810">
    <property type="entry name" value="F-box_dom"/>
</dbReference>
<dbReference type="InterPro" id="IPR036047">
    <property type="entry name" value="F-box-like_dom_sf"/>
</dbReference>